<dbReference type="AlphaFoldDB" id="A0A2P4WZK2"/>
<accession>A0A2P4WZK2</accession>
<dbReference type="OrthoDB" id="126914at2759"/>
<reference evidence="1 2" key="1">
    <citation type="journal article" date="2017" name="Genome Biol. Evol.">
        <title>Phytophthora megakarya and P. palmivora, closely related causal agents of cacao black pod rot, underwent increases in genome sizes and gene numbers by different mechanisms.</title>
        <authorList>
            <person name="Ali S.S."/>
            <person name="Shao J."/>
            <person name="Lary D.J."/>
            <person name="Kronmiller B."/>
            <person name="Shen D."/>
            <person name="Strem M.D."/>
            <person name="Amoako-Attah I."/>
            <person name="Akrofi A.Y."/>
            <person name="Begoude B.A."/>
            <person name="Ten Hoopen G.M."/>
            <person name="Coulibaly K."/>
            <person name="Kebe B.I."/>
            <person name="Melnick R.L."/>
            <person name="Guiltinan M.J."/>
            <person name="Tyler B.M."/>
            <person name="Meinhardt L.W."/>
            <person name="Bailey B.A."/>
        </authorList>
    </citation>
    <scope>NUCLEOTIDE SEQUENCE [LARGE SCALE GENOMIC DNA]</scope>
    <source>
        <strain evidence="2">sbr112.9</strain>
    </source>
</reference>
<keyword evidence="2" id="KW-1185">Reference proteome</keyword>
<sequence>MERETDHLATTGQSLTAQQILNRIREHFYQRDDGRVIRGLTRTQVIGRVHRTQRSHFGGDIHGVIEVPSLALVNRCGLNSFQPAQIVSDFEQALIDSTGERYPDARVIRCLFHWKQAIRMRMLALHISLTEISIAMEVGVLDMLTVLPSTDVDPAGIRFVQRKIRRRCREVNTDYSDDHRSQFWVYFRRIWLILFPVWNVYGMDLQVVSRTNNPLERFNRELNAAISTPHPSLSAFVGNIEGLSRRYVRLLDDITNRATAPPQGVVQIPIPIGLTRQGKQRRLPRRPLHNSR</sequence>
<gene>
    <name evidence="1" type="ORF">PHPALM_36597</name>
</gene>
<evidence type="ECO:0000313" key="2">
    <source>
        <dbReference type="Proteomes" id="UP000237271"/>
    </source>
</evidence>
<organism evidence="1 2">
    <name type="scientific">Phytophthora palmivora</name>
    <dbReference type="NCBI Taxonomy" id="4796"/>
    <lineage>
        <taxon>Eukaryota</taxon>
        <taxon>Sar</taxon>
        <taxon>Stramenopiles</taxon>
        <taxon>Oomycota</taxon>
        <taxon>Peronosporomycetes</taxon>
        <taxon>Peronosporales</taxon>
        <taxon>Peronosporaceae</taxon>
        <taxon>Phytophthora</taxon>
    </lineage>
</organism>
<dbReference type="Proteomes" id="UP000237271">
    <property type="component" value="Unassembled WGS sequence"/>
</dbReference>
<name>A0A2P4WZK2_9STRA</name>
<dbReference type="EMBL" id="NCKW01020170">
    <property type="protein sequence ID" value="POM58719.1"/>
    <property type="molecule type" value="Genomic_DNA"/>
</dbReference>
<proteinExistence type="predicted"/>
<comment type="caution">
    <text evidence="1">The sequence shown here is derived from an EMBL/GenBank/DDBJ whole genome shotgun (WGS) entry which is preliminary data.</text>
</comment>
<protein>
    <submittedName>
        <fullName evidence="1">Uncharacterized protein</fullName>
    </submittedName>
</protein>
<evidence type="ECO:0000313" key="1">
    <source>
        <dbReference type="EMBL" id="POM58719.1"/>
    </source>
</evidence>